<reference evidence="2" key="1">
    <citation type="submission" date="2015-03" db="EMBL/GenBank/DDBJ databases">
        <authorList>
            <consortium name="Pathogen Informatics"/>
        </authorList>
    </citation>
    <scope>NUCLEOTIDE SEQUENCE [LARGE SCALE GENOMIC DNA]</scope>
    <source>
        <strain evidence="2">IP27925</strain>
    </source>
</reference>
<dbReference type="EMBL" id="CQEM01000014">
    <property type="protein sequence ID" value="CNL45443.1"/>
    <property type="molecule type" value="Genomic_DNA"/>
</dbReference>
<organism evidence="1 2">
    <name type="scientific">Yersinia aleksiciae</name>
    <dbReference type="NCBI Taxonomy" id="263819"/>
    <lineage>
        <taxon>Bacteria</taxon>
        <taxon>Pseudomonadati</taxon>
        <taxon>Pseudomonadota</taxon>
        <taxon>Gammaproteobacteria</taxon>
        <taxon>Enterobacterales</taxon>
        <taxon>Yersiniaceae</taxon>
        <taxon>Yersinia</taxon>
    </lineage>
</organism>
<gene>
    <name evidence="1" type="ORF">ERS008460_02902</name>
</gene>
<evidence type="ECO:0000313" key="2">
    <source>
        <dbReference type="Proteomes" id="UP000040088"/>
    </source>
</evidence>
<evidence type="ECO:0000313" key="1">
    <source>
        <dbReference type="EMBL" id="CNL45443.1"/>
    </source>
</evidence>
<dbReference type="AlphaFoldDB" id="A0A0T9UIV3"/>
<accession>A0A0T9UIV3</accession>
<sequence>MPLGIKIVSHHHNRAGDFTVPHTRTASKILESVGIFKQTHFQVGGGINHFAIN</sequence>
<dbReference type="Proteomes" id="UP000040088">
    <property type="component" value="Unassembled WGS sequence"/>
</dbReference>
<name>A0A0T9UIV3_YERAE</name>
<proteinExistence type="predicted"/>
<protein>
    <submittedName>
        <fullName evidence="1">Uncharacterized protein</fullName>
    </submittedName>
</protein>